<feature type="compositionally biased region" description="Acidic residues" evidence="1">
    <location>
        <begin position="114"/>
        <end position="124"/>
    </location>
</feature>
<feature type="region of interest" description="Disordered" evidence="1">
    <location>
        <begin position="58"/>
        <end position="134"/>
    </location>
</feature>
<evidence type="ECO:0000313" key="3">
    <source>
        <dbReference type="EMBL" id="EJU02393.1"/>
    </source>
</evidence>
<keyword evidence="4" id="KW-1185">Reference proteome</keyword>
<evidence type="ECO:0000313" key="4">
    <source>
        <dbReference type="Proteomes" id="UP000030653"/>
    </source>
</evidence>
<dbReference type="HOGENOM" id="CLU_1796409_0_0_1"/>
<sequence length="144" mass="16639">MTQAAHWWIFYFFLFNLEEDARVGLDREIRERLEQVDMELPLRAWRVGERIVHRSQLASTAYPPNALSSKKRKRKDSDQGSQHENGKDEDESNESPDVSVPRPITGKDLALLCCDEEEDVESDPENDHGQKDAAVRMWRGLIST</sequence>
<keyword evidence="2" id="KW-0732">Signal</keyword>
<evidence type="ECO:0000256" key="2">
    <source>
        <dbReference type="SAM" id="SignalP"/>
    </source>
</evidence>
<protein>
    <submittedName>
        <fullName evidence="3">Uncharacterized protein</fullName>
    </submittedName>
</protein>
<dbReference type="EMBL" id="JH795862">
    <property type="protein sequence ID" value="EJU02393.1"/>
    <property type="molecule type" value="Genomic_DNA"/>
</dbReference>
<accession>M5GDH2</accession>
<dbReference type="RefSeq" id="XP_040629287.1">
    <property type="nucleotide sequence ID" value="XM_040767413.1"/>
</dbReference>
<feature type="compositionally biased region" description="Basic and acidic residues" evidence="1">
    <location>
        <begin position="125"/>
        <end position="134"/>
    </location>
</feature>
<reference evidence="3 4" key="1">
    <citation type="journal article" date="2012" name="Science">
        <title>The Paleozoic origin of enzymatic lignin decomposition reconstructed from 31 fungal genomes.</title>
        <authorList>
            <person name="Floudas D."/>
            <person name="Binder M."/>
            <person name="Riley R."/>
            <person name="Barry K."/>
            <person name="Blanchette R.A."/>
            <person name="Henrissat B."/>
            <person name="Martinez A.T."/>
            <person name="Otillar R."/>
            <person name="Spatafora J.W."/>
            <person name="Yadav J.S."/>
            <person name="Aerts A."/>
            <person name="Benoit I."/>
            <person name="Boyd A."/>
            <person name="Carlson A."/>
            <person name="Copeland A."/>
            <person name="Coutinho P.M."/>
            <person name="de Vries R.P."/>
            <person name="Ferreira P."/>
            <person name="Findley K."/>
            <person name="Foster B."/>
            <person name="Gaskell J."/>
            <person name="Glotzer D."/>
            <person name="Gorecki P."/>
            <person name="Heitman J."/>
            <person name="Hesse C."/>
            <person name="Hori C."/>
            <person name="Igarashi K."/>
            <person name="Jurgens J.A."/>
            <person name="Kallen N."/>
            <person name="Kersten P."/>
            <person name="Kohler A."/>
            <person name="Kuees U."/>
            <person name="Kumar T.K.A."/>
            <person name="Kuo A."/>
            <person name="LaButti K."/>
            <person name="Larrondo L.F."/>
            <person name="Lindquist E."/>
            <person name="Ling A."/>
            <person name="Lombard V."/>
            <person name="Lucas S."/>
            <person name="Lundell T."/>
            <person name="Martin R."/>
            <person name="McLaughlin D.J."/>
            <person name="Morgenstern I."/>
            <person name="Morin E."/>
            <person name="Murat C."/>
            <person name="Nagy L.G."/>
            <person name="Nolan M."/>
            <person name="Ohm R.A."/>
            <person name="Patyshakuliyeva A."/>
            <person name="Rokas A."/>
            <person name="Ruiz-Duenas F.J."/>
            <person name="Sabat G."/>
            <person name="Salamov A."/>
            <person name="Samejima M."/>
            <person name="Schmutz J."/>
            <person name="Slot J.C."/>
            <person name="St John F."/>
            <person name="Stenlid J."/>
            <person name="Sun H."/>
            <person name="Sun S."/>
            <person name="Syed K."/>
            <person name="Tsang A."/>
            <person name="Wiebenga A."/>
            <person name="Young D."/>
            <person name="Pisabarro A."/>
            <person name="Eastwood D.C."/>
            <person name="Martin F."/>
            <person name="Cullen D."/>
            <person name="Grigoriev I.V."/>
            <person name="Hibbett D.S."/>
        </authorList>
    </citation>
    <scope>NUCLEOTIDE SEQUENCE [LARGE SCALE GENOMIC DNA]</scope>
    <source>
        <strain evidence="3 4">DJM-731 SS1</strain>
    </source>
</reference>
<dbReference type="GeneID" id="63682475"/>
<organism evidence="3 4">
    <name type="scientific">Dacryopinax primogenitus (strain DJM 731)</name>
    <name type="common">Brown rot fungus</name>
    <dbReference type="NCBI Taxonomy" id="1858805"/>
    <lineage>
        <taxon>Eukaryota</taxon>
        <taxon>Fungi</taxon>
        <taxon>Dikarya</taxon>
        <taxon>Basidiomycota</taxon>
        <taxon>Agaricomycotina</taxon>
        <taxon>Dacrymycetes</taxon>
        <taxon>Dacrymycetales</taxon>
        <taxon>Dacrymycetaceae</taxon>
        <taxon>Dacryopinax</taxon>
    </lineage>
</organism>
<name>M5GDH2_DACPD</name>
<feature type="signal peptide" evidence="2">
    <location>
        <begin position="1"/>
        <end position="20"/>
    </location>
</feature>
<gene>
    <name evidence="3" type="ORF">DACRYDRAFT_100005</name>
</gene>
<dbReference type="Proteomes" id="UP000030653">
    <property type="component" value="Unassembled WGS sequence"/>
</dbReference>
<feature type="chain" id="PRO_5004067779" evidence="2">
    <location>
        <begin position="21"/>
        <end position="144"/>
    </location>
</feature>
<evidence type="ECO:0000256" key="1">
    <source>
        <dbReference type="SAM" id="MobiDB-lite"/>
    </source>
</evidence>
<dbReference type="AlphaFoldDB" id="M5GDH2"/>
<proteinExistence type="predicted"/>